<gene>
    <name evidence="3" type="ORF">DN412_21475</name>
</gene>
<dbReference type="GO" id="GO:0016787">
    <property type="term" value="F:hydrolase activity"/>
    <property type="evidence" value="ECO:0007669"/>
    <property type="project" value="UniProtKB-KW"/>
</dbReference>
<accession>A0A370NRT3</accession>
<dbReference type="SUPFAM" id="SSF51556">
    <property type="entry name" value="Metallo-dependent hydrolases"/>
    <property type="match status" value="1"/>
</dbReference>
<dbReference type="InterPro" id="IPR052350">
    <property type="entry name" value="Metallo-dep_Lactonases"/>
</dbReference>
<reference evidence="4" key="1">
    <citation type="submission" date="2018-06" db="EMBL/GenBank/DDBJ databases">
        <authorList>
            <person name="Feng T."/>
            <person name="Jeon C.O."/>
        </authorList>
    </citation>
    <scope>NUCLEOTIDE SEQUENCE [LARGE SCALE GENOMIC DNA]</scope>
    <source>
        <strain evidence="4">S23</strain>
    </source>
</reference>
<dbReference type="RefSeq" id="WP_115213432.1">
    <property type="nucleotide sequence ID" value="NZ_QKWJ01000028.1"/>
</dbReference>
<dbReference type="Proteomes" id="UP000255165">
    <property type="component" value="Unassembled WGS sequence"/>
</dbReference>
<dbReference type="Gene3D" id="3.20.20.140">
    <property type="entry name" value="Metal-dependent hydrolases"/>
    <property type="match status" value="1"/>
</dbReference>
<comment type="similarity">
    <text evidence="1">Belongs to the metallo-dependent hydrolases superfamily.</text>
</comment>
<evidence type="ECO:0000256" key="1">
    <source>
        <dbReference type="ARBA" id="ARBA00038310"/>
    </source>
</evidence>
<name>A0A370NRT3_9BURK</name>
<dbReference type="InterPro" id="IPR006680">
    <property type="entry name" value="Amidohydro-rel"/>
</dbReference>
<dbReference type="PANTHER" id="PTHR43569">
    <property type="entry name" value="AMIDOHYDROLASE"/>
    <property type="match status" value="1"/>
</dbReference>
<keyword evidence="4" id="KW-1185">Reference proteome</keyword>
<evidence type="ECO:0000259" key="2">
    <source>
        <dbReference type="Pfam" id="PF04909"/>
    </source>
</evidence>
<dbReference type="InterPro" id="IPR032466">
    <property type="entry name" value="Metal_Hydrolase"/>
</dbReference>
<dbReference type="AlphaFoldDB" id="A0A370NRT3"/>
<keyword evidence="3" id="KW-0378">Hydrolase</keyword>
<dbReference type="Pfam" id="PF04909">
    <property type="entry name" value="Amidohydro_2"/>
    <property type="match status" value="1"/>
</dbReference>
<comment type="caution">
    <text evidence="3">The sequence shown here is derived from an EMBL/GenBank/DDBJ whole genome shotgun (WGS) entry which is preliminary data.</text>
</comment>
<proteinExistence type="inferred from homology"/>
<sequence length="265" mass="28222">MLIDSHVHVSPVWYEPVETLLGQMTRHGVARAVLTQMIGQVDNRYQTDCVRAHPGRFASVVWIDPAAPDAPQLLARLADEGAAGVRLRPGARSPGDDPLAIWKAAETCGLPVSCVGNAEAFTAPAFADVLQAVPGLTVVLEHLGDTSKPMETVADGELRYTVLRLARFNNVSLKVPGLGELAPRAPGALRHGPTFGGEAAALLEAAIAAFGAQRLMWGSDFPVVSSREGYGNALALVRECLLDHPAVVRDAILGGTARRIFWKEI</sequence>
<organism evidence="3 4">
    <name type="scientific">Cupriavidus lacunae</name>
    <dbReference type="NCBI Taxonomy" id="2666307"/>
    <lineage>
        <taxon>Bacteria</taxon>
        <taxon>Pseudomonadati</taxon>
        <taxon>Pseudomonadota</taxon>
        <taxon>Betaproteobacteria</taxon>
        <taxon>Burkholderiales</taxon>
        <taxon>Burkholderiaceae</taxon>
        <taxon>Cupriavidus</taxon>
    </lineage>
</organism>
<dbReference type="EMBL" id="QKWJ01000028">
    <property type="protein sequence ID" value="RDK08243.1"/>
    <property type="molecule type" value="Genomic_DNA"/>
</dbReference>
<feature type="domain" description="Amidohydrolase-related" evidence="2">
    <location>
        <begin position="18"/>
        <end position="261"/>
    </location>
</feature>
<evidence type="ECO:0000313" key="3">
    <source>
        <dbReference type="EMBL" id="RDK08243.1"/>
    </source>
</evidence>
<evidence type="ECO:0000313" key="4">
    <source>
        <dbReference type="Proteomes" id="UP000255165"/>
    </source>
</evidence>
<protein>
    <submittedName>
        <fullName evidence="3">Amidohydrolase</fullName>
    </submittedName>
</protein>
<dbReference type="PANTHER" id="PTHR43569:SF1">
    <property type="entry name" value="BLL3371 PROTEIN"/>
    <property type="match status" value="1"/>
</dbReference>